<dbReference type="InterPro" id="IPR052050">
    <property type="entry name" value="SecEffector_AnkRepeat"/>
</dbReference>
<dbReference type="InterPro" id="IPR002110">
    <property type="entry name" value="Ankyrin_rpt"/>
</dbReference>
<dbReference type="Gene3D" id="1.25.40.20">
    <property type="entry name" value="Ankyrin repeat-containing domain"/>
    <property type="match status" value="1"/>
</dbReference>
<dbReference type="InParanoid" id="D3BAE5"/>
<dbReference type="PANTHER" id="PTHR46586">
    <property type="entry name" value="ANKYRIN REPEAT-CONTAINING PROTEIN"/>
    <property type="match status" value="1"/>
</dbReference>
<accession>D3BAE5</accession>
<evidence type="ECO:0000313" key="2">
    <source>
        <dbReference type="Proteomes" id="UP000001396"/>
    </source>
</evidence>
<dbReference type="Proteomes" id="UP000001396">
    <property type="component" value="Unassembled WGS sequence"/>
</dbReference>
<dbReference type="InterPro" id="IPR036770">
    <property type="entry name" value="Ankyrin_rpt-contain_sf"/>
</dbReference>
<dbReference type="RefSeq" id="XP_020433649.1">
    <property type="nucleotide sequence ID" value="XM_020576400.1"/>
</dbReference>
<protein>
    <recommendedName>
        <fullName evidence="3">Ankyrin repeat protein</fullName>
    </recommendedName>
</protein>
<name>D3BAE5_HETP5</name>
<dbReference type="EMBL" id="ADBJ01000025">
    <property type="protein sequence ID" value="EFA81532.1"/>
    <property type="molecule type" value="Genomic_DNA"/>
</dbReference>
<dbReference type="SUPFAM" id="SSF48403">
    <property type="entry name" value="Ankyrin repeat"/>
    <property type="match status" value="1"/>
</dbReference>
<dbReference type="GeneID" id="31361005"/>
<sequence>MSIHNLNNILFSKVFNNTVIRNEIFNQVYTINKMLTLFKNSNYPTKTIKYNQLIESPKALIGNDYLDLLIQHVNVHGLDKNKISYSFVWSVALGNLRILQYLYTLVMDEDIIRRLKSTHLMGKAALKCNIPMLEWMNQNNTLEIFQYSKIDFEFLPGRPNGLNTMKWLHSNLHMEPNENHIYPAAGSGDLETLIWVVEHYKGNPNEPNPKLWTKVARTAARNGHVHILKWINEHHRPDDHQLSTLYGIEFDLSTHEHCDTIDWIHKNWPAVNFDQNYDSFVSYGSLELIRWIHENLSATNTQPLFTLEAMNNAARSNSLEVVEFLHYNRTEGCDGRAIHHAAINGRKDIVEFLLSKGYESDMFTTTIEETERNLYPEIVSLIREHLSQSRRE</sequence>
<organism evidence="1 2">
    <name type="scientific">Heterostelium pallidum (strain ATCC 26659 / Pp 5 / PN500)</name>
    <name type="common">Cellular slime mold</name>
    <name type="synonym">Polysphondylium pallidum</name>
    <dbReference type="NCBI Taxonomy" id="670386"/>
    <lineage>
        <taxon>Eukaryota</taxon>
        <taxon>Amoebozoa</taxon>
        <taxon>Evosea</taxon>
        <taxon>Eumycetozoa</taxon>
        <taxon>Dictyostelia</taxon>
        <taxon>Acytosteliales</taxon>
        <taxon>Acytosteliaceae</taxon>
        <taxon>Heterostelium</taxon>
    </lineage>
</organism>
<reference evidence="1 2" key="1">
    <citation type="journal article" date="2011" name="Genome Res.">
        <title>Phylogeny-wide analysis of social amoeba genomes highlights ancient origins for complex intercellular communication.</title>
        <authorList>
            <person name="Heidel A.J."/>
            <person name="Lawal H.M."/>
            <person name="Felder M."/>
            <person name="Schilde C."/>
            <person name="Helps N.R."/>
            <person name="Tunggal B."/>
            <person name="Rivero F."/>
            <person name="John U."/>
            <person name="Schleicher M."/>
            <person name="Eichinger L."/>
            <person name="Platzer M."/>
            <person name="Noegel A.A."/>
            <person name="Schaap P."/>
            <person name="Gloeckner G."/>
        </authorList>
    </citation>
    <scope>NUCLEOTIDE SEQUENCE [LARGE SCALE GENOMIC DNA]</scope>
    <source>
        <strain evidence="2">ATCC 26659 / Pp 5 / PN500</strain>
    </source>
</reference>
<proteinExistence type="predicted"/>
<dbReference type="AlphaFoldDB" id="D3BAE5"/>
<evidence type="ECO:0008006" key="3">
    <source>
        <dbReference type="Google" id="ProtNLM"/>
    </source>
</evidence>
<evidence type="ECO:0000313" key="1">
    <source>
        <dbReference type="EMBL" id="EFA81532.1"/>
    </source>
</evidence>
<dbReference type="PANTHER" id="PTHR46586:SF3">
    <property type="entry name" value="ANKYRIN REPEAT-CONTAINING PROTEIN"/>
    <property type="match status" value="1"/>
</dbReference>
<comment type="caution">
    <text evidence="1">The sequence shown here is derived from an EMBL/GenBank/DDBJ whole genome shotgun (WGS) entry which is preliminary data.</text>
</comment>
<gene>
    <name evidence="1" type="ORF">PPL_05521</name>
</gene>
<keyword evidence="2" id="KW-1185">Reference proteome</keyword>
<dbReference type="Pfam" id="PF12796">
    <property type="entry name" value="Ank_2"/>
    <property type="match status" value="1"/>
</dbReference>